<dbReference type="GO" id="GO:0000423">
    <property type="term" value="P:mitophagy"/>
    <property type="evidence" value="ECO:0007669"/>
    <property type="project" value="TreeGrafter"/>
</dbReference>
<evidence type="ECO:0000259" key="4">
    <source>
        <dbReference type="Pfam" id="PF10033"/>
    </source>
</evidence>
<dbReference type="EMBL" id="KQ085896">
    <property type="protein sequence ID" value="KLO18309.1"/>
    <property type="molecule type" value="Genomic_DNA"/>
</dbReference>
<dbReference type="PANTHER" id="PTHR13430:SF4">
    <property type="entry name" value="AUTOPHAGY-RELATED PROTEIN 13"/>
    <property type="match status" value="1"/>
</dbReference>
<dbReference type="Proteomes" id="UP000053477">
    <property type="component" value="Unassembled WGS sequence"/>
</dbReference>
<dbReference type="GO" id="GO:0005829">
    <property type="term" value="C:cytosol"/>
    <property type="evidence" value="ECO:0007669"/>
    <property type="project" value="TreeGrafter"/>
</dbReference>
<gene>
    <name evidence="5" type="ORF">SCHPADRAFT_130154</name>
</gene>
<dbReference type="AlphaFoldDB" id="A0A0H2S2Q2"/>
<proteinExistence type="inferred from homology"/>
<reference evidence="5 6" key="1">
    <citation type="submission" date="2015-04" db="EMBL/GenBank/DDBJ databases">
        <title>Complete genome sequence of Schizopora paradoxa KUC8140, a cosmopolitan wood degrader in East Asia.</title>
        <authorList>
            <consortium name="DOE Joint Genome Institute"/>
            <person name="Min B."/>
            <person name="Park H."/>
            <person name="Jang Y."/>
            <person name="Kim J.-J."/>
            <person name="Kim K.H."/>
            <person name="Pangilinan J."/>
            <person name="Lipzen A."/>
            <person name="Riley R."/>
            <person name="Grigoriev I.V."/>
            <person name="Spatafora J.W."/>
            <person name="Choi I.-G."/>
        </authorList>
    </citation>
    <scope>NUCLEOTIDE SEQUENCE [LARGE SCALE GENOMIC DNA]</scope>
    <source>
        <strain evidence="5 6">KUC8140</strain>
    </source>
</reference>
<dbReference type="GO" id="GO:0000407">
    <property type="term" value="C:phagophore assembly site"/>
    <property type="evidence" value="ECO:0007669"/>
    <property type="project" value="TreeGrafter"/>
</dbReference>
<dbReference type="STRING" id="27342.A0A0H2S2Q2"/>
<sequence>MEIDVLLTVPELNSSQNLVYDSGENSQNRIAFPIGPGQVRNILLERWSCSFIPRLSPSSTAPKTDVAGTVSLVTIYEHAVLTFRSLYSLLNILPSSRVCNRSYLEGKSGLGVSICKSRDVVGRVLDFGSPMPNGLRLPTQTFDFTSISLPMGVISLSGTTNQ</sequence>
<dbReference type="InterPro" id="IPR040182">
    <property type="entry name" value="ATG13"/>
</dbReference>
<dbReference type="GO" id="GO:0034497">
    <property type="term" value="P:protein localization to phagophore assembly site"/>
    <property type="evidence" value="ECO:0007669"/>
    <property type="project" value="TreeGrafter"/>
</dbReference>
<name>A0A0H2S2Q2_9AGAM</name>
<evidence type="ECO:0000313" key="6">
    <source>
        <dbReference type="Proteomes" id="UP000053477"/>
    </source>
</evidence>
<protein>
    <recommendedName>
        <fullName evidence="3">Autophagy-related protein 13</fullName>
    </recommendedName>
</protein>
<feature type="domain" description="Autophagy-related protein 13 N-terminal" evidence="4">
    <location>
        <begin position="1"/>
        <end position="157"/>
    </location>
</feature>
<dbReference type="Gene3D" id="3.30.900.10">
    <property type="entry name" value="HORMA domain"/>
    <property type="match status" value="1"/>
</dbReference>
<dbReference type="InParanoid" id="A0A0H2S2Q2"/>
<dbReference type="Pfam" id="PF10033">
    <property type="entry name" value="ATG13"/>
    <property type="match status" value="1"/>
</dbReference>
<keyword evidence="2 3" id="KW-0072">Autophagy</keyword>
<comment type="similarity">
    <text evidence="1 3">Belongs to the ATG13 family. Fungi subfamily.</text>
</comment>
<evidence type="ECO:0000256" key="2">
    <source>
        <dbReference type="ARBA" id="ARBA00023006"/>
    </source>
</evidence>
<accession>A0A0H2S2Q2</accession>
<evidence type="ECO:0000256" key="1">
    <source>
        <dbReference type="ARBA" id="ARBA00005246"/>
    </source>
</evidence>
<dbReference type="GO" id="GO:0034727">
    <property type="term" value="P:piecemeal microautophagy of the nucleus"/>
    <property type="evidence" value="ECO:0007669"/>
    <property type="project" value="TreeGrafter"/>
</dbReference>
<dbReference type="InterPro" id="IPR018731">
    <property type="entry name" value="Atg13_N"/>
</dbReference>
<dbReference type="InterPro" id="IPR036570">
    <property type="entry name" value="HORMA_dom_sf"/>
</dbReference>
<dbReference type="PANTHER" id="PTHR13430">
    <property type="match status" value="1"/>
</dbReference>
<evidence type="ECO:0000256" key="3">
    <source>
        <dbReference type="RuleBase" id="RU361214"/>
    </source>
</evidence>
<keyword evidence="6" id="KW-1185">Reference proteome</keyword>
<dbReference type="OrthoDB" id="70161at2759"/>
<evidence type="ECO:0000313" key="5">
    <source>
        <dbReference type="EMBL" id="KLO18309.1"/>
    </source>
</evidence>
<dbReference type="GO" id="GO:1990316">
    <property type="term" value="C:Atg1/ULK1 kinase complex"/>
    <property type="evidence" value="ECO:0007669"/>
    <property type="project" value="InterPro"/>
</dbReference>
<organism evidence="5 6">
    <name type="scientific">Schizopora paradoxa</name>
    <dbReference type="NCBI Taxonomy" id="27342"/>
    <lineage>
        <taxon>Eukaryota</taxon>
        <taxon>Fungi</taxon>
        <taxon>Dikarya</taxon>
        <taxon>Basidiomycota</taxon>
        <taxon>Agaricomycotina</taxon>
        <taxon>Agaricomycetes</taxon>
        <taxon>Hymenochaetales</taxon>
        <taxon>Schizoporaceae</taxon>
        <taxon>Schizopora</taxon>
    </lineage>
</organism>